<dbReference type="AlphaFoldDB" id="A0A2N3QM55"/>
<dbReference type="EMBL" id="PCGY01000011">
    <property type="protein sequence ID" value="PKU92714.1"/>
    <property type="molecule type" value="Genomic_DNA"/>
</dbReference>
<accession>A0A2N3QM55</accession>
<protein>
    <submittedName>
        <fullName evidence="1">Abi-like protein</fullName>
    </submittedName>
</protein>
<gene>
    <name evidence="1" type="ORF">CQR47_0563</name>
</gene>
<dbReference type="Proteomes" id="UP000233727">
    <property type="component" value="Unassembled WGS sequence"/>
</dbReference>
<reference evidence="1 2" key="1">
    <citation type="submission" date="2017-10" db="EMBL/GenBank/DDBJ databases">
        <title>Bifidobacterium genomics.</title>
        <authorList>
            <person name="Lugli G.A."/>
            <person name="Milani C."/>
            <person name="Mancabelli L."/>
        </authorList>
    </citation>
    <scope>NUCLEOTIDE SEQUENCE [LARGE SCALE GENOMIC DNA]</scope>
    <source>
        <strain evidence="1 2">1542B</strain>
    </source>
</reference>
<organism evidence="1 2">
    <name type="scientific">Bifidobacterium thermophilum</name>
    <dbReference type="NCBI Taxonomy" id="33905"/>
    <lineage>
        <taxon>Bacteria</taxon>
        <taxon>Bacillati</taxon>
        <taxon>Actinomycetota</taxon>
        <taxon>Actinomycetes</taxon>
        <taxon>Bifidobacteriales</taxon>
        <taxon>Bifidobacteriaceae</taxon>
        <taxon>Bifidobacterium</taxon>
    </lineage>
</organism>
<dbReference type="InterPro" id="IPR011664">
    <property type="entry name" value="Abi_system_AbiD/AbiF-like"/>
</dbReference>
<sequence>MYKPFKSIDDQIALLESRGVICDRDTRTILMREGYYSIVNGYKDPFLDPTATVRAGDDRYLPGTRFDDILHLFNFDRQLRITVFKSLILAEAVLRTTCAYCFSQLHQDEANAYQQSRNLNQPTNTEHDIVTPLINQIEKIISKGARDPREGGKGYIRHCVLDHDSEVPLWVLVNDMTIGQVANFYRVMGREARGTAARQFEELYRTSHKKSREITSDKIDSIYSRIKNFRNICAHDERLYCARPFGANNSLAQLMRDLELVLTKQKHREFLQQVESLMMRLKGDLPEHASRIFKDMGIDSLEQLRSYMESIRKN</sequence>
<name>A0A2N3QM55_9BIFI</name>
<comment type="caution">
    <text evidence="1">The sequence shown here is derived from an EMBL/GenBank/DDBJ whole genome shotgun (WGS) entry which is preliminary data.</text>
</comment>
<dbReference type="Pfam" id="PF07751">
    <property type="entry name" value="Abi_2"/>
    <property type="match status" value="1"/>
</dbReference>
<dbReference type="RefSeq" id="WP_101454980.1">
    <property type="nucleotide sequence ID" value="NZ_PCGY01000011.1"/>
</dbReference>
<evidence type="ECO:0000313" key="2">
    <source>
        <dbReference type="Proteomes" id="UP000233727"/>
    </source>
</evidence>
<evidence type="ECO:0000313" key="1">
    <source>
        <dbReference type="EMBL" id="PKU92714.1"/>
    </source>
</evidence>
<proteinExistence type="predicted"/>